<keyword evidence="4" id="KW-0804">Transcription</keyword>
<protein>
    <submittedName>
        <fullName evidence="6">LysR family transcriptional regulator</fullName>
    </submittedName>
</protein>
<evidence type="ECO:0000259" key="5">
    <source>
        <dbReference type="PROSITE" id="PS50931"/>
    </source>
</evidence>
<feature type="domain" description="HTH lysR-type" evidence="5">
    <location>
        <begin position="8"/>
        <end position="65"/>
    </location>
</feature>
<organism evidence="6 7">
    <name type="scientific">Parasedimentitalea maritima</name>
    <dbReference type="NCBI Taxonomy" id="2578117"/>
    <lineage>
        <taxon>Bacteria</taxon>
        <taxon>Pseudomonadati</taxon>
        <taxon>Pseudomonadota</taxon>
        <taxon>Alphaproteobacteria</taxon>
        <taxon>Rhodobacterales</taxon>
        <taxon>Paracoccaceae</taxon>
        <taxon>Parasedimentitalea</taxon>
    </lineage>
</organism>
<gene>
    <name evidence="6" type="ORF">GP644_15940</name>
</gene>
<dbReference type="InterPro" id="IPR005119">
    <property type="entry name" value="LysR_subst-bd"/>
</dbReference>
<dbReference type="InterPro" id="IPR036390">
    <property type="entry name" value="WH_DNA-bd_sf"/>
</dbReference>
<evidence type="ECO:0000256" key="3">
    <source>
        <dbReference type="ARBA" id="ARBA00023125"/>
    </source>
</evidence>
<keyword evidence="2" id="KW-0805">Transcription regulation</keyword>
<evidence type="ECO:0000256" key="2">
    <source>
        <dbReference type="ARBA" id="ARBA00023015"/>
    </source>
</evidence>
<dbReference type="Gene3D" id="1.10.10.10">
    <property type="entry name" value="Winged helix-like DNA-binding domain superfamily/Winged helix DNA-binding domain"/>
    <property type="match status" value="1"/>
</dbReference>
<accession>A0A6A4RDN2</accession>
<comment type="similarity">
    <text evidence="1">Belongs to the LysR transcriptional regulatory family.</text>
</comment>
<dbReference type="AlphaFoldDB" id="A0A6A4RDN2"/>
<dbReference type="GO" id="GO:0043565">
    <property type="term" value="F:sequence-specific DNA binding"/>
    <property type="evidence" value="ECO:0007669"/>
    <property type="project" value="TreeGrafter"/>
</dbReference>
<dbReference type="PRINTS" id="PR00039">
    <property type="entry name" value="HTHLYSR"/>
</dbReference>
<dbReference type="Pfam" id="PF00126">
    <property type="entry name" value="HTH_1"/>
    <property type="match status" value="1"/>
</dbReference>
<dbReference type="FunFam" id="1.10.10.10:FF:000001">
    <property type="entry name" value="LysR family transcriptional regulator"/>
    <property type="match status" value="1"/>
</dbReference>
<dbReference type="Proteomes" id="UP000441586">
    <property type="component" value="Unassembled WGS sequence"/>
</dbReference>
<dbReference type="RefSeq" id="WP_158980369.1">
    <property type="nucleotide sequence ID" value="NZ_WSFO01000009.1"/>
</dbReference>
<dbReference type="Pfam" id="PF03466">
    <property type="entry name" value="LysR_substrate"/>
    <property type="match status" value="1"/>
</dbReference>
<proteinExistence type="inferred from homology"/>
<dbReference type="CDD" id="cd08432">
    <property type="entry name" value="PBP2_GcdR_TrpI_HvrB_AmpR_like"/>
    <property type="match status" value="1"/>
</dbReference>
<dbReference type="InterPro" id="IPR000847">
    <property type="entry name" value="LysR_HTH_N"/>
</dbReference>
<evidence type="ECO:0000313" key="7">
    <source>
        <dbReference type="Proteomes" id="UP000441586"/>
    </source>
</evidence>
<reference evidence="6 7" key="1">
    <citation type="submission" date="2019-12" db="EMBL/GenBank/DDBJ databases">
        <authorList>
            <person name="Zhang Y.-J."/>
        </authorList>
    </citation>
    <scope>NUCLEOTIDE SEQUENCE [LARGE SCALE GENOMIC DNA]</scope>
    <source>
        <strain evidence="6 7">H18S-6</strain>
    </source>
</reference>
<dbReference type="Gene3D" id="3.40.190.10">
    <property type="entry name" value="Periplasmic binding protein-like II"/>
    <property type="match status" value="2"/>
</dbReference>
<dbReference type="GO" id="GO:0003700">
    <property type="term" value="F:DNA-binding transcription factor activity"/>
    <property type="evidence" value="ECO:0007669"/>
    <property type="project" value="InterPro"/>
</dbReference>
<dbReference type="PANTHER" id="PTHR30537">
    <property type="entry name" value="HTH-TYPE TRANSCRIPTIONAL REGULATOR"/>
    <property type="match status" value="1"/>
</dbReference>
<dbReference type="GO" id="GO:0006351">
    <property type="term" value="P:DNA-templated transcription"/>
    <property type="evidence" value="ECO:0007669"/>
    <property type="project" value="TreeGrafter"/>
</dbReference>
<dbReference type="PROSITE" id="PS50931">
    <property type="entry name" value="HTH_LYSR"/>
    <property type="match status" value="1"/>
</dbReference>
<dbReference type="SUPFAM" id="SSF53850">
    <property type="entry name" value="Periplasmic binding protein-like II"/>
    <property type="match status" value="1"/>
</dbReference>
<evidence type="ECO:0000256" key="4">
    <source>
        <dbReference type="ARBA" id="ARBA00023163"/>
    </source>
</evidence>
<dbReference type="InterPro" id="IPR058163">
    <property type="entry name" value="LysR-type_TF_proteobact-type"/>
</dbReference>
<dbReference type="EMBL" id="WSFO01000009">
    <property type="protein sequence ID" value="KAE9628659.1"/>
    <property type="molecule type" value="Genomic_DNA"/>
</dbReference>
<name>A0A6A4RDN2_9RHOB</name>
<dbReference type="SUPFAM" id="SSF46785">
    <property type="entry name" value="Winged helix' DNA-binding domain"/>
    <property type="match status" value="1"/>
</dbReference>
<dbReference type="PANTHER" id="PTHR30537:SF74">
    <property type="entry name" value="HTH-TYPE TRANSCRIPTIONAL REGULATOR TRPI"/>
    <property type="match status" value="1"/>
</dbReference>
<evidence type="ECO:0000256" key="1">
    <source>
        <dbReference type="ARBA" id="ARBA00009437"/>
    </source>
</evidence>
<evidence type="ECO:0000313" key="6">
    <source>
        <dbReference type="EMBL" id="KAE9628659.1"/>
    </source>
</evidence>
<sequence length="291" mass="31520">MSLNHPKPSLRALEVFEAAARMGGFTSAGNELGITQSAVSRQVGDLEAMLDVKLFQRRGAHVTVTPTGMRLAERLAVALKDMRAAVSEAARSDGMVTLSMLPSVAAKWFAPRLGRFVTAHPQIDLRVSASRHLVDFGAEGVDAAIRYGRGPWPGLAAQKLATETVSPVCTPFYAEQLGLNEPADLIQATLLYGEIPEDWEAWFAVAGCAENVPPGPRLGDDAAILQAVLDHQGVALGRSRLIEDDLETGKLVTPFDIHLSASHAYWLVQPEIVEKSDAMLRVEDWVKAEFE</sequence>
<keyword evidence="3" id="KW-0238">DNA-binding</keyword>
<dbReference type="InterPro" id="IPR036388">
    <property type="entry name" value="WH-like_DNA-bd_sf"/>
</dbReference>
<comment type="caution">
    <text evidence="6">The sequence shown here is derived from an EMBL/GenBank/DDBJ whole genome shotgun (WGS) entry which is preliminary data.</text>
</comment>